<feature type="compositionally biased region" description="Polar residues" evidence="3">
    <location>
        <begin position="563"/>
        <end position="593"/>
    </location>
</feature>
<dbReference type="SMART" id="SM00229">
    <property type="entry name" value="RasGEFN"/>
    <property type="match status" value="1"/>
</dbReference>
<dbReference type="Gene3D" id="1.20.870.10">
    <property type="entry name" value="Son of sevenless (SoS) protein Chain: S domain 1"/>
    <property type="match status" value="1"/>
</dbReference>
<feature type="compositionally biased region" description="Polar residues" evidence="3">
    <location>
        <begin position="315"/>
        <end position="328"/>
    </location>
</feature>
<sequence length="1342" mass="148418">MLQKAKSIKQKLKRSNSNTTSNKINSTDAKKAEKLAKKYVGKGIARSNSLKEVSNKEKIKQVKKDKLDGASAKVFQALGYMEGIIYKYEVEKKILAMLPESATILLEAIMEVYTCLSTASINQDSSVIISCSNHINQTVADLIKWVDGIMVKGEEAISKQEAIQIIQAVKTAVKDLVTLSKDKLQGGGGNYSTLQPKSPTKASVKDSSKRNSLPDIPLSPREEQILQDTKFPCVNDNSDEPPPKPPLPKNWESPTIKRSNPVVSIDGVPPPLPVKTRGSSMGRDVESPDRIFDMLRPGFSGGKDSQSSGDKSPVKSPSGSNTTSSPQKQDVYDMLHPGFLGNKNGGSPNTCRSLSPVTMRSASPGSSVGSSLAPSQEDLLGDQNSSFETRLSMYDNQLGLTPTSKFPVTGFEDLNERFNAMTSSLSLEPPSLPMKQASIIDRFSAYDNLSKPGSQMQTLSSKMMNNSLKSNIMNCGLSSNMMTGSQSKTMSQSSSQQYFSSSSSSYSSSSSQSFQKSMQSSSSSETRGFSGTSNGGGFGETVVQEHQHQSAVETKHVVDDGTGSPQTVHMSQMKNATAGKSTSHNAGPDNPNNYKLDEVTSAAHSKSMTMQNDGTGTPPKYHVEELKNVKQGKCLTGYKDGDLSQPIKMAAVQSDTAGRSMLIDQSDRNAAPTYHINEMRNTTEGKGIMGIKDGSPLKIAEVASSTVQRGATVNPNGQVNMRQTQSQQQQGKKQIGGLSGSVETFSSGSSDTTSGVFSSMESLPKMPPPLPIKSKPIHAYMGLFQIGHQDWTPPSVQDFHRNSMRSVNFYQTNFERHNMALFNPMARSNTISIMSNISGSTGSDVFSLGGLSSSSSYYDNINQTPSPRLPPKKNRTSELTTSSGRNSAAESVNSEPSNLGIPRYPALTAPPRSESEPRKLKYSEEEEKVVDTDSDFSEPSFLDEPDVSDMLIRKAEADKTDNASDIKGGMLDALVVHATAATKHDFMYQEAFLTTYRTMLTPKELIDKIMYRYNKFNPHSDDRKKRLARNAFSLLVRVVDELCCELDNVIVNTLLGIVYDFVCSGELMLARILRKKALEKLELKRLMMTNISSTVLSSRPATTKELKVTDFKAHEIAEQMTLLDAELFQKIEIPEVLLWAQEQSEELSPNLTMFTEHFNKMSYWCRSMILTQEDPKEREKYLVKFIKVMKHLRKKNNFNSYLAILSAVDSAPVRRLEWQKQNVEVLKDFCTLIDSSSSFRNYRNALAESEPPCIPYIGLVLQDLTFVHIGNQDFLPDGCVNFVKRWQQFNILDNMRRFKKCHYTFKKNPRIITFFNDFDDFLSEEALWQISESIKPRGGKKH</sequence>
<dbReference type="InterPro" id="IPR008937">
    <property type="entry name" value="Ras-like_GEF"/>
</dbReference>
<dbReference type="InterPro" id="IPR000651">
    <property type="entry name" value="Ras-like_Gua-exchang_fac_N"/>
</dbReference>
<dbReference type="PROSITE" id="PS50009">
    <property type="entry name" value="RASGEF_CAT"/>
    <property type="match status" value="1"/>
</dbReference>
<feature type="compositionally biased region" description="Low complexity" evidence="3">
    <location>
        <begin position="361"/>
        <end position="375"/>
    </location>
</feature>
<dbReference type="CDD" id="cd00155">
    <property type="entry name" value="RasGEF"/>
    <property type="match status" value="1"/>
</dbReference>
<feature type="compositionally biased region" description="Basic and acidic residues" evidence="3">
    <location>
        <begin position="543"/>
        <end position="559"/>
    </location>
</feature>
<feature type="compositionally biased region" description="Acidic residues" evidence="3">
    <location>
        <begin position="924"/>
        <end position="940"/>
    </location>
</feature>
<accession>A0A8J1U071</accession>
<dbReference type="EMBL" id="CAIIXF020000006">
    <property type="protein sequence ID" value="CAH1785884.1"/>
    <property type="molecule type" value="Genomic_DNA"/>
</dbReference>
<dbReference type="GO" id="GO:0005085">
    <property type="term" value="F:guanyl-nucleotide exchange factor activity"/>
    <property type="evidence" value="ECO:0007669"/>
    <property type="project" value="UniProtKB-KW"/>
</dbReference>
<dbReference type="PANTHER" id="PTHR23113:SF224">
    <property type="entry name" value="RAP GUANINE NUCLEOTIDE EXCHANGE FACTOR 1"/>
    <property type="match status" value="1"/>
</dbReference>
<evidence type="ECO:0000256" key="3">
    <source>
        <dbReference type="SAM" id="MobiDB-lite"/>
    </source>
</evidence>
<comment type="caution">
    <text evidence="4">The sequence shown here is derived from an EMBL/GenBank/DDBJ whole genome shotgun (WGS) entry which is preliminary data.</text>
</comment>
<feature type="compositionally biased region" description="Polar residues" evidence="3">
    <location>
        <begin position="877"/>
        <end position="897"/>
    </location>
</feature>
<name>A0A8J1U071_OWEFU</name>
<dbReference type="InterPro" id="IPR019804">
    <property type="entry name" value="Ras_G-nucl-exch_fac_CS"/>
</dbReference>
<dbReference type="FunFam" id="1.10.840.10:FF:000009">
    <property type="entry name" value="rap guanine nucleotide exchange factor 1"/>
    <property type="match status" value="1"/>
</dbReference>
<dbReference type="PROSITE" id="PS00720">
    <property type="entry name" value="RASGEF"/>
    <property type="match status" value="1"/>
</dbReference>
<keyword evidence="1" id="KW-0344">Guanine-nucleotide releasing factor</keyword>
<dbReference type="PROSITE" id="PS50212">
    <property type="entry name" value="RASGEF_NTER"/>
    <property type="match status" value="1"/>
</dbReference>
<dbReference type="OrthoDB" id="25179at2759"/>
<feature type="compositionally biased region" description="Polar residues" evidence="3">
    <location>
        <begin position="710"/>
        <end position="722"/>
    </location>
</feature>
<feature type="region of interest" description="Disordered" evidence="3">
    <location>
        <begin position="1"/>
        <end position="29"/>
    </location>
</feature>
<feature type="compositionally biased region" description="Low complexity" evidence="3">
    <location>
        <begin position="723"/>
        <end position="759"/>
    </location>
</feature>
<reference evidence="4" key="1">
    <citation type="submission" date="2022-03" db="EMBL/GenBank/DDBJ databases">
        <authorList>
            <person name="Martin C."/>
        </authorList>
    </citation>
    <scope>NUCLEOTIDE SEQUENCE</scope>
</reference>
<dbReference type="SUPFAM" id="SSF48366">
    <property type="entry name" value="Ras GEF"/>
    <property type="match status" value="1"/>
</dbReference>
<feature type="compositionally biased region" description="Low complexity" evidence="3">
    <location>
        <begin position="485"/>
        <end position="532"/>
    </location>
</feature>
<protein>
    <recommendedName>
        <fullName evidence="2">CRK SH3-binding GNRP</fullName>
    </recommendedName>
</protein>
<evidence type="ECO:0000313" key="5">
    <source>
        <dbReference type="Proteomes" id="UP000749559"/>
    </source>
</evidence>
<evidence type="ECO:0000256" key="2">
    <source>
        <dbReference type="ARBA" id="ARBA00083313"/>
    </source>
</evidence>
<evidence type="ECO:0000313" key="4">
    <source>
        <dbReference type="EMBL" id="CAH1785884.1"/>
    </source>
</evidence>
<dbReference type="Gene3D" id="1.10.840.10">
    <property type="entry name" value="Ras guanine-nucleotide exchange factors catalytic domain"/>
    <property type="match status" value="1"/>
</dbReference>
<dbReference type="Pfam" id="PF00618">
    <property type="entry name" value="RasGEF_N"/>
    <property type="match status" value="1"/>
</dbReference>
<dbReference type="Proteomes" id="UP000749559">
    <property type="component" value="Unassembled WGS sequence"/>
</dbReference>
<organism evidence="4 5">
    <name type="scientific">Owenia fusiformis</name>
    <name type="common">Polychaete worm</name>
    <dbReference type="NCBI Taxonomy" id="6347"/>
    <lineage>
        <taxon>Eukaryota</taxon>
        <taxon>Metazoa</taxon>
        <taxon>Spiralia</taxon>
        <taxon>Lophotrochozoa</taxon>
        <taxon>Annelida</taxon>
        <taxon>Polychaeta</taxon>
        <taxon>Sedentaria</taxon>
        <taxon>Canalipalpata</taxon>
        <taxon>Sabellida</taxon>
        <taxon>Oweniida</taxon>
        <taxon>Oweniidae</taxon>
        <taxon>Owenia</taxon>
    </lineage>
</organism>
<feature type="region of interest" description="Disordered" evidence="3">
    <location>
        <begin position="474"/>
        <end position="596"/>
    </location>
</feature>
<feature type="region of interest" description="Disordered" evidence="3">
    <location>
        <begin position="710"/>
        <end position="763"/>
    </location>
</feature>
<feature type="compositionally biased region" description="Polar residues" evidence="3">
    <location>
        <begin position="191"/>
        <end position="201"/>
    </location>
</feature>
<feature type="region of interest" description="Disordered" evidence="3">
    <location>
        <begin position="187"/>
        <end position="380"/>
    </location>
</feature>
<dbReference type="Pfam" id="PF00617">
    <property type="entry name" value="RasGEF"/>
    <property type="match status" value="1"/>
</dbReference>
<feature type="compositionally biased region" description="Basic and acidic residues" evidence="3">
    <location>
        <begin position="283"/>
        <end position="293"/>
    </location>
</feature>
<dbReference type="PANTHER" id="PTHR23113">
    <property type="entry name" value="GUANINE NUCLEOTIDE EXCHANGE FACTOR"/>
    <property type="match status" value="1"/>
</dbReference>
<dbReference type="SMART" id="SM00147">
    <property type="entry name" value="RasGEF"/>
    <property type="match status" value="1"/>
</dbReference>
<proteinExistence type="predicted"/>
<feature type="compositionally biased region" description="Basic and acidic residues" evidence="3">
    <location>
        <begin position="913"/>
        <end position="923"/>
    </location>
</feature>
<feature type="compositionally biased region" description="Low complexity" evidence="3">
    <location>
        <begin position="302"/>
        <end position="311"/>
    </location>
</feature>
<evidence type="ECO:0000256" key="1">
    <source>
        <dbReference type="ARBA" id="ARBA00022658"/>
    </source>
</evidence>
<feature type="compositionally biased region" description="Basic residues" evidence="3">
    <location>
        <begin position="1"/>
        <end position="14"/>
    </location>
</feature>
<gene>
    <name evidence="4" type="ORF">OFUS_LOCUS11887</name>
</gene>
<dbReference type="InterPro" id="IPR023578">
    <property type="entry name" value="Ras_GEF_dom_sf"/>
</dbReference>
<dbReference type="GO" id="GO:0007265">
    <property type="term" value="P:Ras protein signal transduction"/>
    <property type="evidence" value="ECO:0007669"/>
    <property type="project" value="TreeGrafter"/>
</dbReference>
<feature type="compositionally biased region" description="Polar residues" evidence="3">
    <location>
        <begin position="345"/>
        <end position="360"/>
    </location>
</feature>
<dbReference type="CDD" id="cd06224">
    <property type="entry name" value="REM"/>
    <property type="match status" value="1"/>
</dbReference>
<feature type="compositionally biased region" description="Low complexity" evidence="3">
    <location>
        <begin position="15"/>
        <end position="27"/>
    </location>
</feature>
<dbReference type="GO" id="GO:0005886">
    <property type="term" value="C:plasma membrane"/>
    <property type="evidence" value="ECO:0007669"/>
    <property type="project" value="TreeGrafter"/>
</dbReference>
<dbReference type="InterPro" id="IPR001895">
    <property type="entry name" value="RASGEF_cat_dom"/>
</dbReference>
<feature type="region of interest" description="Disordered" evidence="3">
    <location>
        <begin position="858"/>
        <end position="940"/>
    </location>
</feature>
<keyword evidence="5" id="KW-1185">Reference proteome</keyword>
<dbReference type="InterPro" id="IPR036964">
    <property type="entry name" value="RASGEF_cat_dom_sf"/>
</dbReference>